<dbReference type="AlphaFoldDB" id="M6RK96"/>
<evidence type="ECO:0000313" key="2">
    <source>
        <dbReference type="Proteomes" id="UP000012092"/>
    </source>
</evidence>
<accession>M6RK96</accession>
<dbReference type="Proteomes" id="UP000012092">
    <property type="component" value="Unassembled WGS sequence"/>
</dbReference>
<organism evidence="1 2">
    <name type="scientific">Leptospira interrogans serovar Icterohaemorrhagiae str. Verdun HP</name>
    <dbReference type="NCBI Taxonomy" id="1049910"/>
    <lineage>
        <taxon>Bacteria</taxon>
        <taxon>Pseudomonadati</taxon>
        <taxon>Spirochaetota</taxon>
        <taxon>Spirochaetia</taxon>
        <taxon>Leptospirales</taxon>
        <taxon>Leptospiraceae</taxon>
        <taxon>Leptospira</taxon>
    </lineage>
</organism>
<reference evidence="1 2" key="1">
    <citation type="submission" date="2013-01" db="EMBL/GenBank/DDBJ databases">
        <authorList>
            <person name="Harkins D.M."/>
            <person name="Durkin A.S."/>
            <person name="Brinkac L.M."/>
            <person name="Haft D.H."/>
            <person name="Selengut J.D."/>
            <person name="Sanka R."/>
            <person name="DePew J."/>
            <person name="Purushe J."/>
            <person name="Picardeau M."/>
            <person name="Werts C."/>
            <person name="Goarant C."/>
            <person name="Vinetz J.M."/>
            <person name="Sutton G.G."/>
            <person name="Nierman W.C."/>
            <person name="Fouts D.E."/>
        </authorList>
    </citation>
    <scope>NUCLEOTIDE SEQUENCE [LARGE SCALE GENOMIC DNA]</scope>
    <source>
        <strain evidence="1 2">Verdun HP</strain>
    </source>
</reference>
<protein>
    <submittedName>
        <fullName evidence="1">Uncharacterized protein</fullName>
    </submittedName>
</protein>
<sequence>MNIQILKYSSEIEFLKKVSEKLPKSRTGDPDWDDASFFILPVCFPV</sequence>
<proteinExistence type="predicted"/>
<comment type="caution">
    <text evidence="1">The sequence shown here is derived from an EMBL/GenBank/DDBJ whole genome shotgun (WGS) entry which is preliminary data.</text>
</comment>
<dbReference type="EMBL" id="AHNZ02000299">
    <property type="protein sequence ID" value="EMO06201.1"/>
    <property type="molecule type" value="Genomic_DNA"/>
</dbReference>
<gene>
    <name evidence="1" type="ORF">LEP1GSC116_3349</name>
</gene>
<name>M6RK96_LEPIR</name>
<evidence type="ECO:0000313" key="1">
    <source>
        <dbReference type="EMBL" id="EMO06201.1"/>
    </source>
</evidence>